<dbReference type="Gene3D" id="2.40.170.20">
    <property type="entry name" value="TonB-dependent receptor, beta-barrel domain"/>
    <property type="match status" value="1"/>
</dbReference>
<evidence type="ECO:0000256" key="7">
    <source>
        <dbReference type="ARBA" id="ARBA00023237"/>
    </source>
</evidence>
<evidence type="ECO:0000259" key="10">
    <source>
        <dbReference type="Pfam" id="PF00593"/>
    </source>
</evidence>
<accession>A0ABW5M3Q8</accession>
<evidence type="ECO:0000256" key="9">
    <source>
        <dbReference type="RuleBase" id="RU003357"/>
    </source>
</evidence>
<evidence type="ECO:0000256" key="4">
    <source>
        <dbReference type="ARBA" id="ARBA00022692"/>
    </source>
</evidence>
<dbReference type="Proteomes" id="UP001597469">
    <property type="component" value="Unassembled WGS sequence"/>
</dbReference>
<evidence type="ECO:0000256" key="5">
    <source>
        <dbReference type="ARBA" id="ARBA00023077"/>
    </source>
</evidence>
<dbReference type="InterPro" id="IPR000531">
    <property type="entry name" value="Beta-barrel_TonB"/>
</dbReference>
<evidence type="ECO:0000256" key="2">
    <source>
        <dbReference type="ARBA" id="ARBA00022448"/>
    </source>
</evidence>
<keyword evidence="5 9" id="KW-0798">TonB box</keyword>
<dbReference type="Gene3D" id="2.60.40.1120">
    <property type="entry name" value="Carboxypeptidase-like, regulatory domain"/>
    <property type="match status" value="1"/>
</dbReference>
<evidence type="ECO:0000256" key="1">
    <source>
        <dbReference type="ARBA" id="ARBA00004571"/>
    </source>
</evidence>
<feature type="domain" description="TonB-dependent receptor plug" evidence="11">
    <location>
        <begin position="146"/>
        <end position="255"/>
    </location>
</feature>
<evidence type="ECO:0000313" key="12">
    <source>
        <dbReference type="EMBL" id="MFD2570322.1"/>
    </source>
</evidence>
<dbReference type="PROSITE" id="PS52016">
    <property type="entry name" value="TONB_DEPENDENT_REC_3"/>
    <property type="match status" value="1"/>
</dbReference>
<dbReference type="NCBIfam" id="TIGR04056">
    <property type="entry name" value="OMP_RagA_SusC"/>
    <property type="match status" value="1"/>
</dbReference>
<dbReference type="InterPro" id="IPR037066">
    <property type="entry name" value="Plug_dom_sf"/>
</dbReference>
<dbReference type="Gene3D" id="2.170.130.10">
    <property type="entry name" value="TonB-dependent receptor, plug domain"/>
    <property type="match status" value="1"/>
</dbReference>
<dbReference type="Pfam" id="PF13715">
    <property type="entry name" value="CarbopepD_reg_2"/>
    <property type="match status" value="1"/>
</dbReference>
<comment type="caution">
    <text evidence="12">The sequence shown here is derived from an EMBL/GenBank/DDBJ whole genome shotgun (WGS) entry which is preliminary data.</text>
</comment>
<dbReference type="EMBL" id="JBHULN010000003">
    <property type="protein sequence ID" value="MFD2570322.1"/>
    <property type="molecule type" value="Genomic_DNA"/>
</dbReference>
<dbReference type="Pfam" id="PF07715">
    <property type="entry name" value="Plug"/>
    <property type="match status" value="1"/>
</dbReference>
<dbReference type="SUPFAM" id="SSF56935">
    <property type="entry name" value="Porins"/>
    <property type="match status" value="1"/>
</dbReference>
<keyword evidence="2 8" id="KW-0813">Transport</keyword>
<dbReference type="InterPro" id="IPR012910">
    <property type="entry name" value="Plug_dom"/>
</dbReference>
<sequence>MNRHVYRGQLVSALTRLVPLLPVLLLTGFATVYAGTAAERVSRPDRHGLVPRDVIVTGRVTDEKGEPLPGVNVVVKGTTRGSTTNEDGRYQINVSDGNVTLVFSAVGSKRQEVAVGSRSVVDVTLEGDAQSLSEVVVIGYGEQSRKTLSTAITKVEGKNIGIQPVSTPGEALAALAPGVQVQSDRGATPGAAPTIRVRGVGSLSTGSTPLYVVDGYPLQDASQFNLINPTDIESLEILKDAASAAIYGSRAANGVVIVTTKRGKAGKTAFTVSAYTGFQELSKKIKLLNRDQYIDNVKYVSRTRNYPNTPVPYPAVFDTRPDSLPDTDWQDAIYRKALIASYQISASGGTDKVRYAISGGYFKQDGILKNSSYDRYNIRFNLDADLSPKLKVGISMAPSYSAQMLQQAAGQFNGSNSTETGGTRAVPSAVVSAIDMPPTIPVYKPNGDYAQGFDGNLNPNGTAFYQSNLYNPLAVLELNKNLLKNFRIFSTSFLQWEPIPNLRLKTSAGATLNINDQSAYIPATLANESAPKANGTNPVLAQIFAREANGTAFDWVWENTATYSKTIGSHNFTVLGLYSLQKLQSKTTATSGRAGSYTTSLLPNPLASPDRVGELSYDQNAFLSFAGRITYDYKSKYILSAAVRRDASSRFGPNNRFATFPSFSGAWRISEEPFWNTLKNTVSELKIRASYGETGNANIGSFNWTNSVQGRNYSFGGVRQFGYAQNGFANYNLTWEKNNQTDVGLEMGFLNDKFTLAIDYYSRKTNGMLFQKDLPGIVGYATNFRTNLGSLQNRGLELSARANLTVGAVRWTIDGNISGNRTKVLDLGGPSALPPQGSIFGWNNVYQVKVGDPIGNMYGFQVIGVFKTPDDLAKYPQYVTGDKVGDWIIKDQNGDGKIDEGDRVKLGQGIPKFIYGMTHTVQYKSFDLTLILQGVQGSNVLNGNLRHIWANNVFNTIPLYYNNMFDPANPTRDVQFPQAGAGGITPGNNLTDRTLFDGSFLRVRNLTFGYTIPAALLQKVKLQSARLYVTGQNLFTFTSYPWYNPETSISQDSSTQASSAIQPGIDQGAYPAARTYTLGLNISF</sequence>
<dbReference type="NCBIfam" id="TIGR04057">
    <property type="entry name" value="SusC_RagA_signa"/>
    <property type="match status" value="1"/>
</dbReference>
<evidence type="ECO:0000313" key="13">
    <source>
        <dbReference type="Proteomes" id="UP001597469"/>
    </source>
</evidence>
<comment type="similarity">
    <text evidence="8 9">Belongs to the TonB-dependent receptor family.</text>
</comment>
<proteinExistence type="inferred from homology"/>
<dbReference type="InterPro" id="IPR039426">
    <property type="entry name" value="TonB-dep_rcpt-like"/>
</dbReference>
<keyword evidence="3 8" id="KW-1134">Transmembrane beta strand</keyword>
<dbReference type="InterPro" id="IPR023996">
    <property type="entry name" value="TonB-dep_OMP_SusC/RagA"/>
</dbReference>
<evidence type="ECO:0000256" key="8">
    <source>
        <dbReference type="PROSITE-ProRule" id="PRU01360"/>
    </source>
</evidence>
<gene>
    <name evidence="12" type="ORF">ACFSUS_06730</name>
</gene>
<protein>
    <submittedName>
        <fullName evidence="12">SusC/RagA family TonB-linked outer membrane protein</fullName>
    </submittedName>
</protein>
<reference evidence="13" key="1">
    <citation type="journal article" date="2019" name="Int. J. Syst. Evol. Microbiol.">
        <title>The Global Catalogue of Microorganisms (GCM) 10K type strain sequencing project: providing services to taxonomists for standard genome sequencing and annotation.</title>
        <authorList>
            <consortium name="The Broad Institute Genomics Platform"/>
            <consortium name="The Broad Institute Genome Sequencing Center for Infectious Disease"/>
            <person name="Wu L."/>
            <person name="Ma J."/>
        </authorList>
    </citation>
    <scope>NUCLEOTIDE SEQUENCE [LARGE SCALE GENOMIC DNA]</scope>
    <source>
        <strain evidence="13">KCTC 42805</strain>
    </source>
</reference>
<feature type="domain" description="TonB-dependent receptor-like beta-barrel" evidence="10">
    <location>
        <begin position="450"/>
        <end position="1034"/>
    </location>
</feature>
<dbReference type="RefSeq" id="WP_381520888.1">
    <property type="nucleotide sequence ID" value="NZ_JBHULN010000003.1"/>
</dbReference>
<dbReference type="Pfam" id="PF00593">
    <property type="entry name" value="TonB_dep_Rec_b-barrel"/>
    <property type="match status" value="1"/>
</dbReference>
<dbReference type="InterPro" id="IPR023997">
    <property type="entry name" value="TonB-dep_OMP_SusC/RagA_CS"/>
</dbReference>
<dbReference type="SUPFAM" id="SSF49464">
    <property type="entry name" value="Carboxypeptidase regulatory domain-like"/>
    <property type="match status" value="1"/>
</dbReference>
<evidence type="ECO:0000256" key="6">
    <source>
        <dbReference type="ARBA" id="ARBA00023136"/>
    </source>
</evidence>
<name>A0ABW5M3Q8_9BACT</name>
<evidence type="ECO:0000259" key="11">
    <source>
        <dbReference type="Pfam" id="PF07715"/>
    </source>
</evidence>
<organism evidence="12 13">
    <name type="scientific">Spirosoma soli</name>
    <dbReference type="NCBI Taxonomy" id="1770529"/>
    <lineage>
        <taxon>Bacteria</taxon>
        <taxon>Pseudomonadati</taxon>
        <taxon>Bacteroidota</taxon>
        <taxon>Cytophagia</taxon>
        <taxon>Cytophagales</taxon>
        <taxon>Cytophagaceae</taxon>
        <taxon>Spirosoma</taxon>
    </lineage>
</organism>
<keyword evidence="6 8" id="KW-0472">Membrane</keyword>
<dbReference type="InterPro" id="IPR036942">
    <property type="entry name" value="Beta-barrel_TonB_sf"/>
</dbReference>
<dbReference type="InterPro" id="IPR008969">
    <property type="entry name" value="CarboxyPept-like_regulatory"/>
</dbReference>
<evidence type="ECO:0000256" key="3">
    <source>
        <dbReference type="ARBA" id="ARBA00022452"/>
    </source>
</evidence>
<keyword evidence="7 8" id="KW-0998">Cell outer membrane</keyword>
<keyword evidence="4 8" id="KW-0812">Transmembrane</keyword>
<keyword evidence="13" id="KW-1185">Reference proteome</keyword>
<comment type="subcellular location">
    <subcellularLocation>
        <location evidence="1 8">Cell outer membrane</location>
        <topology evidence="1 8">Multi-pass membrane protein</topology>
    </subcellularLocation>
</comment>